<dbReference type="EMBL" id="GL636100">
    <property type="protein sequence ID" value="EFW13058.1"/>
    <property type="molecule type" value="Genomic_DNA"/>
</dbReference>
<reference evidence="2" key="1">
    <citation type="journal article" date="2011" name="Genome Biol. Evol.">
        <title>Massive genomic decay in Serratia symbiotica, a recently evolved symbiont of aphids.</title>
        <authorList>
            <person name="Burke G.R."/>
            <person name="Moran N.A."/>
        </authorList>
    </citation>
    <scope>NUCLEOTIDE SEQUENCE [LARGE SCALE GENOMIC DNA]</scope>
    <source>
        <strain evidence="2">Tucson</strain>
    </source>
</reference>
<organism evidence="1 2">
    <name type="scientific">Serratia symbiotica str. Tucson</name>
    <dbReference type="NCBI Taxonomy" id="914128"/>
    <lineage>
        <taxon>Bacteria</taxon>
        <taxon>Pseudomonadati</taxon>
        <taxon>Pseudomonadota</taxon>
        <taxon>Gammaproteobacteria</taxon>
        <taxon>Enterobacterales</taxon>
        <taxon>Yersiniaceae</taxon>
        <taxon>Serratia</taxon>
        <taxon>Serratia symbiotica</taxon>
    </lineage>
</organism>
<name>E9CJZ2_9GAMM</name>
<protein>
    <submittedName>
        <fullName evidence="1">Uncharacterized protein</fullName>
    </submittedName>
</protein>
<proteinExistence type="predicted"/>
<evidence type="ECO:0000313" key="1">
    <source>
        <dbReference type="EMBL" id="EFW13058.1"/>
    </source>
</evidence>
<accession>E9CJZ2</accession>
<feature type="non-terminal residue" evidence="1">
    <location>
        <position position="29"/>
    </location>
</feature>
<dbReference type="AlphaFoldDB" id="E9CJZ2"/>
<evidence type="ECO:0000313" key="2">
    <source>
        <dbReference type="Proteomes" id="UP000013568"/>
    </source>
</evidence>
<keyword evidence="2" id="KW-1185">Reference proteome</keyword>
<dbReference type="HOGENOM" id="CLU_3411689_0_0_6"/>
<sequence>MELLSVSGMEHVLSRDAKAFLTKQLTLMA</sequence>
<gene>
    <name evidence="1" type="ORF">SSYM_0511</name>
</gene>
<dbReference type="Proteomes" id="UP000013568">
    <property type="component" value="Unassembled WGS sequence"/>
</dbReference>